<feature type="compositionally biased region" description="Basic and acidic residues" evidence="1">
    <location>
        <begin position="22"/>
        <end position="36"/>
    </location>
</feature>
<evidence type="ECO:0000313" key="2">
    <source>
        <dbReference type="EMBL" id="KAJ1723286.1"/>
    </source>
</evidence>
<sequence length="63" mass="6905">NERYECTSLVTDVAVVKRFYAESHPDSDPGHEHESESVAASLESAATPFASLNLHDTLDEDDV</sequence>
<proteinExistence type="predicted"/>
<feature type="non-terminal residue" evidence="2">
    <location>
        <position position="1"/>
    </location>
</feature>
<evidence type="ECO:0000256" key="1">
    <source>
        <dbReference type="SAM" id="MobiDB-lite"/>
    </source>
</evidence>
<accession>A0A9W7XYB5</accession>
<name>A0A9W7XYB5_9FUNG</name>
<evidence type="ECO:0000313" key="3">
    <source>
        <dbReference type="Proteomes" id="UP001149813"/>
    </source>
</evidence>
<keyword evidence="3" id="KW-1185">Reference proteome</keyword>
<dbReference type="Proteomes" id="UP001149813">
    <property type="component" value="Unassembled WGS sequence"/>
</dbReference>
<protein>
    <submittedName>
        <fullName evidence="2">Uncharacterized protein</fullName>
    </submittedName>
</protein>
<comment type="caution">
    <text evidence="2">The sequence shown here is derived from an EMBL/GenBank/DDBJ whole genome shotgun (WGS) entry which is preliminary data.</text>
</comment>
<organism evidence="2 3">
    <name type="scientific">Coemansia erecta</name>
    <dbReference type="NCBI Taxonomy" id="147472"/>
    <lineage>
        <taxon>Eukaryota</taxon>
        <taxon>Fungi</taxon>
        <taxon>Fungi incertae sedis</taxon>
        <taxon>Zoopagomycota</taxon>
        <taxon>Kickxellomycotina</taxon>
        <taxon>Kickxellomycetes</taxon>
        <taxon>Kickxellales</taxon>
        <taxon>Kickxellaceae</taxon>
        <taxon>Coemansia</taxon>
    </lineage>
</organism>
<dbReference type="EMBL" id="JANBOJ010000073">
    <property type="protein sequence ID" value="KAJ1723286.1"/>
    <property type="molecule type" value="Genomic_DNA"/>
</dbReference>
<dbReference type="AlphaFoldDB" id="A0A9W7XYB5"/>
<feature type="region of interest" description="Disordered" evidence="1">
    <location>
        <begin position="22"/>
        <end position="44"/>
    </location>
</feature>
<gene>
    <name evidence="2" type="ORF">LPJ53_002384</name>
</gene>
<reference evidence="2" key="1">
    <citation type="submission" date="2022-07" db="EMBL/GenBank/DDBJ databases">
        <title>Phylogenomic reconstructions and comparative analyses of Kickxellomycotina fungi.</title>
        <authorList>
            <person name="Reynolds N.K."/>
            <person name="Stajich J.E."/>
            <person name="Barry K."/>
            <person name="Grigoriev I.V."/>
            <person name="Crous P."/>
            <person name="Smith M.E."/>
        </authorList>
    </citation>
    <scope>NUCLEOTIDE SEQUENCE</scope>
    <source>
        <strain evidence="2">NBRC 32514</strain>
    </source>
</reference>